<accession>A0A813GF54</accession>
<reference evidence="2" key="1">
    <citation type="submission" date="2021-02" db="EMBL/GenBank/DDBJ databases">
        <authorList>
            <person name="Dougan E. K."/>
            <person name="Rhodes N."/>
            <person name="Thang M."/>
            <person name="Chan C."/>
        </authorList>
    </citation>
    <scope>NUCLEOTIDE SEQUENCE</scope>
</reference>
<comment type="caution">
    <text evidence="2">The sequence shown here is derived from an EMBL/GenBank/DDBJ whole genome shotgun (WGS) entry which is preliminary data.</text>
</comment>
<feature type="compositionally biased region" description="Basic and acidic residues" evidence="1">
    <location>
        <begin position="66"/>
        <end position="77"/>
    </location>
</feature>
<keyword evidence="3" id="KW-1185">Reference proteome</keyword>
<proteinExistence type="predicted"/>
<evidence type="ECO:0000313" key="2">
    <source>
        <dbReference type="EMBL" id="CAE8622778.1"/>
    </source>
</evidence>
<dbReference type="EMBL" id="CAJNNV010028054">
    <property type="protein sequence ID" value="CAE8622778.1"/>
    <property type="molecule type" value="Genomic_DNA"/>
</dbReference>
<feature type="non-terminal residue" evidence="2">
    <location>
        <position position="162"/>
    </location>
</feature>
<evidence type="ECO:0000256" key="1">
    <source>
        <dbReference type="SAM" id="MobiDB-lite"/>
    </source>
</evidence>
<organism evidence="2 3">
    <name type="scientific">Polarella glacialis</name>
    <name type="common">Dinoflagellate</name>
    <dbReference type="NCBI Taxonomy" id="89957"/>
    <lineage>
        <taxon>Eukaryota</taxon>
        <taxon>Sar</taxon>
        <taxon>Alveolata</taxon>
        <taxon>Dinophyceae</taxon>
        <taxon>Suessiales</taxon>
        <taxon>Suessiaceae</taxon>
        <taxon>Polarella</taxon>
    </lineage>
</organism>
<name>A0A813GF54_POLGL</name>
<feature type="compositionally biased region" description="Basic residues" evidence="1">
    <location>
        <begin position="45"/>
        <end position="55"/>
    </location>
</feature>
<gene>
    <name evidence="2" type="ORF">PGLA1383_LOCUS40179</name>
</gene>
<feature type="region of interest" description="Disordered" evidence="1">
    <location>
        <begin position="45"/>
        <end position="127"/>
    </location>
</feature>
<protein>
    <submittedName>
        <fullName evidence="2">Uncharacterized protein</fullName>
    </submittedName>
</protein>
<evidence type="ECO:0000313" key="3">
    <source>
        <dbReference type="Proteomes" id="UP000654075"/>
    </source>
</evidence>
<dbReference type="AlphaFoldDB" id="A0A813GF54"/>
<dbReference type="Proteomes" id="UP000654075">
    <property type="component" value="Unassembled WGS sequence"/>
</dbReference>
<sequence length="162" mass="17802">MAISEARLFSLDARLDALEHSIFQLLERPVFDPSVYQSRASIARARRNSMTKARRVSVDGSSPIEGSREPKDSEKSSRRVSAIRSVDDVLHEQQSAEAEPPGRGVDKRRPFKAKAEAPAPPELKVPVQLPVQPPVQLPMVSEMRGEKAAGKVVAEVVVVVEE</sequence>